<proteinExistence type="predicted"/>
<dbReference type="EMBL" id="JAAIYO010000003">
    <property type="protein sequence ID" value="MBE4749352.1"/>
    <property type="molecule type" value="Genomic_DNA"/>
</dbReference>
<dbReference type="Pfam" id="PF05721">
    <property type="entry name" value="PhyH"/>
    <property type="match status" value="1"/>
</dbReference>
<gene>
    <name evidence="1" type="ORF">G4177_14385</name>
</gene>
<dbReference type="RefSeq" id="WP_193348728.1">
    <property type="nucleotide sequence ID" value="NZ_CBCSIP010000193.1"/>
</dbReference>
<reference evidence="1 2" key="1">
    <citation type="submission" date="2020-02" db="EMBL/GenBank/DDBJ databases">
        <authorList>
            <person name="Babadi Z.K."/>
            <person name="Risdian C."/>
            <person name="Ebrahimipour G.H."/>
            <person name="Wink J."/>
        </authorList>
    </citation>
    <scope>NUCLEOTIDE SEQUENCE [LARGE SCALE GENOMIC DNA]</scope>
    <source>
        <strain evidence="1 2">ZKHCc1 1396</strain>
    </source>
</reference>
<dbReference type="InterPro" id="IPR008775">
    <property type="entry name" value="Phytyl_CoA_dOase-like"/>
</dbReference>
<dbReference type="Gene3D" id="2.60.120.620">
    <property type="entry name" value="q2cbj1_9rhob like domain"/>
    <property type="match status" value="1"/>
</dbReference>
<keyword evidence="2" id="KW-1185">Reference proteome</keyword>
<dbReference type="Proteomes" id="UP001516472">
    <property type="component" value="Unassembled WGS sequence"/>
</dbReference>
<dbReference type="PANTHER" id="PTHR20883">
    <property type="entry name" value="PHYTANOYL-COA DIOXYGENASE DOMAIN CONTAINING 1"/>
    <property type="match status" value="1"/>
</dbReference>
<evidence type="ECO:0000313" key="1">
    <source>
        <dbReference type="EMBL" id="MBE4749352.1"/>
    </source>
</evidence>
<dbReference type="PANTHER" id="PTHR20883:SF51">
    <property type="entry name" value="PHYTANOYL-COA HYDROXYLASE"/>
    <property type="match status" value="1"/>
</dbReference>
<comment type="caution">
    <text evidence="1">The sequence shown here is derived from an EMBL/GenBank/DDBJ whole genome shotgun (WGS) entry which is preliminary data.</text>
</comment>
<keyword evidence="1" id="KW-0223">Dioxygenase</keyword>
<evidence type="ECO:0000313" key="2">
    <source>
        <dbReference type="Proteomes" id="UP001516472"/>
    </source>
</evidence>
<protein>
    <submittedName>
        <fullName evidence="1">Phytanoyl-CoA dioxygenase family protein</fullName>
    </submittedName>
</protein>
<organism evidence="1 2">
    <name type="scientific">Corallococcus soli</name>
    <dbReference type="NCBI Taxonomy" id="2710757"/>
    <lineage>
        <taxon>Bacteria</taxon>
        <taxon>Pseudomonadati</taxon>
        <taxon>Myxococcota</taxon>
        <taxon>Myxococcia</taxon>
        <taxon>Myxococcales</taxon>
        <taxon>Cystobacterineae</taxon>
        <taxon>Myxococcaceae</taxon>
        <taxon>Corallococcus</taxon>
    </lineage>
</organism>
<keyword evidence="1" id="KW-0560">Oxidoreductase</keyword>
<name>A0ABR9PN64_9BACT</name>
<dbReference type="GO" id="GO:0051213">
    <property type="term" value="F:dioxygenase activity"/>
    <property type="evidence" value="ECO:0007669"/>
    <property type="project" value="UniProtKB-KW"/>
</dbReference>
<accession>A0ABR9PN64</accession>
<dbReference type="SUPFAM" id="SSF51197">
    <property type="entry name" value="Clavaminate synthase-like"/>
    <property type="match status" value="1"/>
</dbReference>
<sequence length="249" mass="27765">MSSVLSPEQCQRFAADGYIILPSFVDGGTCARMRASIQEQLASGEGPVEYEADVAYPGSPASLTVEGGRTVRRLLRAYERSPLFAAWFDDARMREALGQLLEGPVVQARAHHNCVMTKQPRFSSDTGWHQDVRYWSFTRPELISTWLALGVETPENGGLKVLPGTHRMAFAPERYDDRLFLRPELPENAALIADAQYVRLAPGDVLLFHARLFHSASRNHTTDTKYSVVATYRKTDNLPIPGSRSAQQD</sequence>